<feature type="non-terminal residue" evidence="1">
    <location>
        <position position="175"/>
    </location>
</feature>
<dbReference type="Proteomes" id="UP001465976">
    <property type="component" value="Unassembled WGS sequence"/>
</dbReference>
<proteinExistence type="predicted"/>
<evidence type="ECO:0000313" key="1">
    <source>
        <dbReference type="EMBL" id="KAL0563023.1"/>
    </source>
</evidence>
<sequence>MSIKETRVRHAKLYLDTVVFQVDNTIFKVPSRYFHENSEAFGAASKIAAGSQDGEGFLDENPILLSPLPYDADANDFEQLANIIMALTLNFPTPANYTLHQWLSSLKLATAWEFSAVRELAMKSITEIKAENYEEWISILKFCWNRVEFTDLRELSINRVTDLQRWDGMTKIEMG</sequence>
<evidence type="ECO:0000313" key="2">
    <source>
        <dbReference type="Proteomes" id="UP001465976"/>
    </source>
</evidence>
<keyword evidence="2" id="KW-1185">Reference proteome</keyword>
<reference evidence="1 2" key="1">
    <citation type="submission" date="2024-02" db="EMBL/GenBank/DDBJ databases">
        <title>A draft genome for the cacao thread blight pathogen Marasmius crinis-equi.</title>
        <authorList>
            <person name="Cohen S.P."/>
            <person name="Baruah I.K."/>
            <person name="Amoako-Attah I."/>
            <person name="Bukari Y."/>
            <person name="Meinhardt L.W."/>
            <person name="Bailey B.A."/>
        </authorList>
    </citation>
    <scope>NUCLEOTIDE SEQUENCE [LARGE SCALE GENOMIC DNA]</scope>
    <source>
        <strain evidence="1 2">GH-76</strain>
    </source>
</reference>
<protein>
    <recommendedName>
        <fullName evidence="3">BTB domain-containing protein</fullName>
    </recommendedName>
</protein>
<organism evidence="1 2">
    <name type="scientific">Marasmius crinis-equi</name>
    <dbReference type="NCBI Taxonomy" id="585013"/>
    <lineage>
        <taxon>Eukaryota</taxon>
        <taxon>Fungi</taxon>
        <taxon>Dikarya</taxon>
        <taxon>Basidiomycota</taxon>
        <taxon>Agaricomycotina</taxon>
        <taxon>Agaricomycetes</taxon>
        <taxon>Agaricomycetidae</taxon>
        <taxon>Agaricales</taxon>
        <taxon>Marasmiineae</taxon>
        <taxon>Marasmiaceae</taxon>
        <taxon>Marasmius</taxon>
    </lineage>
</organism>
<dbReference type="EMBL" id="JBAHYK010004055">
    <property type="protein sequence ID" value="KAL0563023.1"/>
    <property type="molecule type" value="Genomic_DNA"/>
</dbReference>
<comment type="caution">
    <text evidence="1">The sequence shown here is derived from an EMBL/GenBank/DDBJ whole genome shotgun (WGS) entry which is preliminary data.</text>
</comment>
<accession>A0ABR3EJF8</accession>
<name>A0ABR3EJF8_9AGAR</name>
<gene>
    <name evidence="1" type="ORF">V5O48_019056</name>
</gene>
<evidence type="ECO:0008006" key="3">
    <source>
        <dbReference type="Google" id="ProtNLM"/>
    </source>
</evidence>